<evidence type="ECO:0000313" key="9">
    <source>
        <dbReference type="Proteomes" id="UP000007264"/>
    </source>
</evidence>
<accession>I0Z7I7</accession>
<dbReference type="Pfam" id="PF00366">
    <property type="entry name" value="Ribosomal_S17"/>
    <property type="match status" value="1"/>
</dbReference>
<keyword evidence="5 8" id="KW-0689">Ribosomal protein</keyword>
<evidence type="ECO:0000256" key="4">
    <source>
        <dbReference type="ARBA" id="ARBA00022884"/>
    </source>
</evidence>
<evidence type="ECO:0000256" key="7">
    <source>
        <dbReference type="ARBA" id="ARBA00035251"/>
    </source>
</evidence>
<proteinExistence type="inferred from homology"/>
<keyword evidence="9" id="KW-1185">Reference proteome</keyword>
<name>I0Z7I7_COCSC</name>
<dbReference type="EMBL" id="AGSI01000002">
    <property type="protein sequence ID" value="EIE26606.1"/>
    <property type="molecule type" value="Genomic_DNA"/>
</dbReference>
<dbReference type="PANTHER" id="PTHR10744:SF1">
    <property type="entry name" value="SMALL RIBOSOMAL SUBUNIT PROTEIN US17M"/>
    <property type="match status" value="1"/>
</dbReference>
<dbReference type="RefSeq" id="XP_005651150.1">
    <property type="nucleotide sequence ID" value="XM_005651093.1"/>
</dbReference>
<dbReference type="AlphaFoldDB" id="I0Z7I7"/>
<dbReference type="GO" id="GO:0005840">
    <property type="term" value="C:ribosome"/>
    <property type="evidence" value="ECO:0007669"/>
    <property type="project" value="UniProtKB-KW"/>
</dbReference>
<keyword evidence="3" id="KW-0699">rRNA-binding</keyword>
<reference evidence="8 9" key="1">
    <citation type="journal article" date="2012" name="Genome Biol.">
        <title>The genome of the polar eukaryotic microalga coccomyxa subellipsoidea reveals traits of cold adaptation.</title>
        <authorList>
            <person name="Blanc G."/>
            <person name="Agarkova I."/>
            <person name="Grimwood J."/>
            <person name="Kuo A."/>
            <person name="Brueggeman A."/>
            <person name="Dunigan D."/>
            <person name="Gurnon J."/>
            <person name="Ladunga I."/>
            <person name="Lindquist E."/>
            <person name="Lucas S."/>
            <person name="Pangilinan J."/>
            <person name="Proschold T."/>
            <person name="Salamov A."/>
            <person name="Schmutz J."/>
            <person name="Weeks D."/>
            <person name="Yamada T."/>
            <person name="Claverie J.M."/>
            <person name="Grigoriev I."/>
            <person name="Van Etten J."/>
            <person name="Lomsadze A."/>
            <person name="Borodovsky M."/>
        </authorList>
    </citation>
    <scope>NUCLEOTIDE SEQUENCE [LARGE SCALE GENOMIC DNA]</scope>
    <source>
        <strain evidence="8 9">C-169</strain>
    </source>
</reference>
<evidence type="ECO:0000313" key="8">
    <source>
        <dbReference type="EMBL" id="EIE26606.1"/>
    </source>
</evidence>
<dbReference type="GO" id="GO:0019843">
    <property type="term" value="F:rRNA binding"/>
    <property type="evidence" value="ECO:0007669"/>
    <property type="project" value="UniProtKB-KW"/>
</dbReference>
<dbReference type="PANTHER" id="PTHR10744">
    <property type="entry name" value="40S RIBOSOMAL PROTEIN S11 FAMILY MEMBER"/>
    <property type="match status" value="1"/>
</dbReference>
<dbReference type="Gene3D" id="2.40.50.140">
    <property type="entry name" value="Nucleic acid-binding proteins"/>
    <property type="match status" value="1"/>
</dbReference>
<sequence>GKVVSTSSQKTAVVAVETFVPHRLYKKRMRQTKKYQAHDETSKCTVGDYVEINPCRPVSKAKRFTIGEILRKSDL</sequence>
<dbReference type="NCBIfam" id="TIGR03635">
    <property type="entry name" value="uS17_bact"/>
    <property type="match status" value="1"/>
</dbReference>
<dbReference type="Proteomes" id="UP000007264">
    <property type="component" value="Unassembled WGS sequence"/>
</dbReference>
<dbReference type="InterPro" id="IPR012340">
    <property type="entry name" value="NA-bd_OB-fold"/>
</dbReference>
<dbReference type="SUPFAM" id="SSF50249">
    <property type="entry name" value="Nucleic acid-binding proteins"/>
    <property type="match status" value="1"/>
</dbReference>
<dbReference type="GO" id="GO:0005739">
    <property type="term" value="C:mitochondrion"/>
    <property type="evidence" value="ECO:0007669"/>
    <property type="project" value="TreeGrafter"/>
</dbReference>
<dbReference type="NCBIfam" id="NF004123">
    <property type="entry name" value="PRK05610.1"/>
    <property type="match status" value="1"/>
</dbReference>
<dbReference type="CDD" id="cd00364">
    <property type="entry name" value="Ribosomal_uS17"/>
    <property type="match status" value="1"/>
</dbReference>
<gene>
    <name evidence="8" type="ORF">COCSUDRAFT_12125</name>
</gene>
<dbReference type="InterPro" id="IPR019984">
    <property type="entry name" value="Ribosomal_uS17_bact/chlr"/>
</dbReference>
<keyword evidence="6" id="KW-0687">Ribonucleoprotein</keyword>
<dbReference type="InterPro" id="IPR000266">
    <property type="entry name" value="Ribosomal_uS17"/>
</dbReference>
<comment type="similarity">
    <text evidence="2">Belongs to the universal ribosomal protein uS17 family.</text>
</comment>
<dbReference type="STRING" id="574566.I0Z7I7"/>
<keyword evidence="4" id="KW-0694">RNA-binding</keyword>
<dbReference type="OrthoDB" id="274752at2759"/>
<dbReference type="GO" id="GO:0003735">
    <property type="term" value="F:structural constituent of ribosome"/>
    <property type="evidence" value="ECO:0007669"/>
    <property type="project" value="InterPro"/>
</dbReference>
<evidence type="ECO:0000256" key="2">
    <source>
        <dbReference type="ARBA" id="ARBA00010254"/>
    </source>
</evidence>
<dbReference type="KEGG" id="csl:COCSUDRAFT_12125"/>
<dbReference type="PRINTS" id="PR00973">
    <property type="entry name" value="RIBOSOMALS17"/>
</dbReference>
<evidence type="ECO:0000256" key="5">
    <source>
        <dbReference type="ARBA" id="ARBA00022980"/>
    </source>
</evidence>
<dbReference type="GeneID" id="17044616"/>
<organism evidence="8 9">
    <name type="scientific">Coccomyxa subellipsoidea (strain C-169)</name>
    <name type="common">Green microalga</name>
    <dbReference type="NCBI Taxonomy" id="574566"/>
    <lineage>
        <taxon>Eukaryota</taxon>
        <taxon>Viridiplantae</taxon>
        <taxon>Chlorophyta</taxon>
        <taxon>core chlorophytes</taxon>
        <taxon>Trebouxiophyceae</taxon>
        <taxon>Trebouxiophyceae incertae sedis</taxon>
        <taxon>Coccomyxaceae</taxon>
        <taxon>Coccomyxa</taxon>
        <taxon>Coccomyxa subellipsoidea</taxon>
    </lineage>
</organism>
<evidence type="ECO:0000256" key="1">
    <source>
        <dbReference type="ARBA" id="ARBA00002932"/>
    </source>
</evidence>
<feature type="non-terminal residue" evidence="8">
    <location>
        <position position="1"/>
    </location>
</feature>
<evidence type="ECO:0000256" key="6">
    <source>
        <dbReference type="ARBA" id="ARBA00023274"/>
    </source>
</evidence>
<protein>
    <recommendedName>
        <fullName evidence="7">Small ribosomal subunit protein uS17c</fullName>
    </recommendedName>
</protein>
<comment type="caution">
    <text evidence="8">The sequence shown here is derived from an EMBL/GenBank/DDBJ whole genome shotgun (WGS) entry which is preliminary data.</text>
</comment>
<evidence type="ECO:0000256" key="3">
    <source>
        <dbReference type="ARBA" id="ARBA00022730"/>
    </source>
</evidence>
<dbReference type="GO" id="GO:1990904">
    <property type="term" value="C:ribonucleoprotein complex"/>
    <property type="evidence" value="ECO:0007669"/>
    <property type="project" value="UniProtKB-KW"/>
</dbReference>
<dbReference type="HAMAP" id="MF_01345_B">
    <property type="entry name" value="Ribosomal_uS17_B"/>
    <property type="match status" value="1"/>
</dbReference>
<comment type="function">
    <text evidence="1">One of the primary rRNA binding proteins, it binds specifically to the 5'-end of 16S ribosomal RNA.</text>
</comment>
<dbReference type="GO" id="GO:0006412">
    <property type="term" value="P:translation"/>
    <property type="evidence" value="ECO:0007669"/>
    <property type="project" value="InterPro"/>
</dbReference>
<dbReference type="eggNOG" id="KOG1740">
    <property type="taxonomic scope" value="Eukaryota"/>
</dbReference>